<dbReference type="SUPFAM" id="SSF82689">
    <property type="entry name" value="Mechanosensitive channel protein MscS (YggB), C-terminal domain"/>
    <property type="match status" value="1"/>
</dbReference>
<comment type="subcellular location">
    <subcellularLocation>
        <location evidence="1">Cell membrane</location>
        <topology evidence="1">Multi-pass membrane protein</topology>
    </subcellularLocation>
</comment>
<dbReference type="Gene3D" id="3.30.70.100">
    <property type="match status" value="1"/>
</dbReference>
<dbReference type="PANTHER" id="PTHR30221:SF1">
    <property type="entry name" value="SMALL-CONDUCTANCE MECHANOSENSITIVE CHANNEL"/>
    <property type="match status" value="1"/>
</dbReference>
<name>A0A4D7JV03_9BACT</name>
<feature type="domain" description="Mechanosensitive ion channel MscS" evidence="8">
    <location>
        <begin position="105"/>
        <end position="170"/>
    </location>
</feature>
<dbReference type="EMBL" id="CP028923">
    <property type="protein sequence ID" value="QCK14665.1"/>
    <property type="molecule type" value="Genomic_DNA"/>
</dbReference>
<dbReference type="KEGG" id="fpf:DCC35_07865"/>
<organism evidence="11 12">
    <name type="scientific">Mangrovivirga cuniculi</name>
    <dbReference type="NCBI Taxonomy" id="2715131"/>
    <lineage>
        <taxon>Bacteria</taxon>
        <taxon>Pseudomonadati</taxon>
        <taxon>Bacteroidota</taxon>
        <taxon>Cytophagia</taxon>
        <taxon>Cytophagales</taxon>
        <taxon>Mangrovivirgaceae</taxon>
        <taxon>Mangrovivirga</taxon>
    </lineage>
</organism>
<evidence type="ECO:0000313" key="12">
    <source>
        <dbReference type="Proteomes" id="UP000298616"/>
    </source>
</evidence>
<gene>
    <name evidence="11" type="ORF">DCC35_07865</name>
</gene>
<dbReference type="InterPro" id="IPR008910">
    <property type="entry name" value="MSC_TM_helix"/>
</dbReference>
<evidence type="ECO:0000259" key="9">
    <source>
        <dbReference type="Pfam" id="PF21082"/>
    </source>
</evidence>
<dbReference type="SUPFAM" id="SSF50182">
    <property type="entry name" value="Sm-like ribonucleoproteins"/>
    <property type="match status" value="1"/>
</dbReference>
<dbReference type="AlphaFoldDB" id="A0A4D7JV03"/>
<protein>
    <submittedName>
        <fullName evidence="11">Mechanosensitive ion channel protein MscS</fullName>
    </submittedName>
</protein>
<evidence type="ECO:0000259" key="8">
    <source>
        <dbReference type="Pfam" id="PF00924"/>
    </source>
</evidence>
<reference evidence="11 12" key="1">
    <citation type="submission" date="2018-04" db="EMBL/GenBank/DDBJ databases">
        <title>Complete genome uncultured novel isolate.</title>
        <authorList>
            <person name="Merlino G."/>
        </authorList>
    </citation>
    <scope>NUCLEOTIDE SEQUENCE [LARGE SCALE GENOMIC DNA]</scope>
    <source>
        <strain evidence="12">R1DC9</strain>
    </source>
</reference>
<evidence type="ECO:0000259" key="10">
    <source>
        <dbReference type="Pfam" id="PF21088"/>
    </source>
</evidence>
<evidence type="ECO:0000256" key="6">
    <source>
        <dbReference type="ARBA" id="ARBA00023136"/>
    </source>
</evidence>
<dbReference type="Pfam" id="PF21082">
    <property type="entry name" value="MS_channel_3rd"/>
    <property type="match status" value="1"/>
</dbReference>
<dbReference type="InterPro" id="IPR006685">
    <property type="entry name" value="MscS_channel_2nd"/>
</dbReference>
<dbReference type="InterPro" id="IPR045275">
    <property type="entry name" value="MscS_archaea/bacteria_type"/>
</dbReference>
<keyword evidence="4 7" id="KW-0812">Transmembrane</keyword>
<dbReference type="Gene3D" id="2.30.30.60">
    <property type="match status" value="1"/>
</dbReference>
<proteinExistence type="inferred from homology"/>
<dbReference type="SUPFAM" id="SSF82861">
    <property type="entry name" value="Mechanosensitive channel protein MscS (YggB), transmembrane region"/>
    <property type="match status" value="1"/>
</dbReference>
<dbReference type="InterPro" id="IPR006686">
    <property type="entry name" value="MscS_channel_CS"/>
</dbReference>
<dbReference type="Pfam" id="PF05552">
    <property type="entry name" value="MS_channel_1st_1"/>
    <property type="match status" value="1"/>
</dbReference>
<dbReference type="InterPro" id="IPR010920">
    <property type="entry name" value="LSM_dom_sf"/>
</dbReference>
<keyword evidence="6 7" id="KW-0472">Membrane</keyword>
<evidence type="ECO:0000256" key="1">
    <source>
        <dbReference type="ARBA" id="ARBA00004651"/>
    </source>
</evidence>
<dbReference type="Gene3D" id="1.10.287.1260">
    <property type="match status" value="1"/>
</dbReference>
<feature type="transmembrane region" description="Helical" evidence="7">
    <location>
        <begin position="15"/>
        <end position="36"/>
    </location>
</feature>
<dbReference type="InterPro" id="IPR023408">
    <property type="entry name" value="MscS_beta-dom_sf"/>
</dbReference>
<dbReference type="Pfam" id="PF21088">
    <property type="entry name" value="MS_channel_1st"/>
    <property type="match status" value="1"/>
</dbReference>
<dbReference type="InterPro" id="IPR011014">
    <property type="entry name" value="MscS_channel_TM-2"/>
</dbReference>
<evidence type="ECO:0000256" key="4">
    <source>
        <dbReference type="ARBA" id="ARBA00022692"/>
    </source>
</evidence>
<evidence type="ECO:0000313" key="11">
    <source>
        <dbReference type="EMBL" id="QCK14665.1"/>
    </source>
</evidence>
<dbReference type="Proteomes" id="UP000298616">
    <property type="component" value="Chromosome"/>
</dbReference>
<keyword evidence="3" id="KW-1003">Cell membrane</keyword>
<feature type="domain" description="Mechanosensitive ion channel transmembrane helices 2/3" evidence="10">
    <location>
        <begin position="70"/>
        <end position="103"/>
    </location>
</feature>
<feature type="transmembrane region" description="Helical" evidence="7">
    <location>
        <begin position="88"/>
        <end position="118"/>
    </location>
</feature>
<accession>A0A4D7JV03</accession>
<dbReference type="InterPro" id="IPR049278">
    <property type="entry name" value="MS_channel_C"/>
</dbReference>
<keyword evidence="5 7" id="KW-1133">Transmembrane helix</keyword>
<dbReference type="InterPro" id="IPR011066">
    <property type="entry name" value="MscS_channel_C_sf"/>
</dbReference>
<dbReference type="PROSITE" id="PS01246">
    <property type="entry name" value="UPF0003"/>
    <property type="match status" value="1"/>
</dbReference>
<dbReference type="PANTHER" id="PTHR30221">
    <property type="entry name" value="SMALL-CONDUCTANCE MECHANOSENSITIVE CHANNEL"/>
    <property type="match status" value="1"/>
</dbReference>
<sequence>MDNIEKYSDQAIELIMVYGPKLLLAIIVLIVGLAIIKPVVRFIRKTLNNRDVDPSVIPFLTGIIGAILKIMLFIAVAEMVGVETTSFIAVLGAAGLAIGLALQGSLANFAGGVLILLFKPFKVGDYIEGQGHAGTVMEISILYTVLNTPDNKKIIIPNGNLSNNSMINYSAESTRRVDFLFGVGYDDDIDLVKETIAEVFKSDDRVLSDPEPIIQLHELGDSSVNFASRVWVKTADYWGVYWSLMETAKRKFDEKGINIPYPQRDVHIFQSESSNNEN</sequence>
<dbReference type="InterPro" id="IPR049142">
    <property type="entry name" value="MS_channel_1st"/>
</dbReference>
<feature type="domain" description="Mechanosensitive ion channel MscS C-terminal" evidence="9">
    <location>
        <begin position="178"/>
        <end position="259"/>
    </location>
</feature>
<evidence type="ECO:0000256" key="7">
    <source>
        <dbReference type="SAM" id="Phobius"/>
    </source>
</evidence>
<dbReference type="GO" id="GO:0005886">
    <property type="term" value="C:plasma membrane"/>
    <property type="evidence" value="ECO:0007669"/>
    <property type="project" value="UniProtKB-SubCell"/>
</dbReference>
<evidence type="ECO:0000256" key="2">
    <source>
        <dbReference type="ARBA" id="ARBA00008017"/>
    </source>
</evidence>
<dbReference type="OrthoDB" id="9809206at2"/>
<dbReference type="GO" id="GO:0008381">
    <property type="term" value="F:mechanosensitive monoatomic ion channel activity"/>
    <property type="evidence" value="ECO:0007669"/>
    <property type="project" value="InterPro"/>
</dbReference>
<comment type="similarity">
    <text evidence="2">Belongs to the MscS (TC 1.A.23) family.</text>
</comment>
<keyword evidence="12" id="KW-1185">Reference proteome</keyword>
<evidence type="ECO:0000256" key="5">
    <source>
        <dbReference type="ARBA" id="ARBA00022989"/>
    </source>
</evidence>
<dbReference type="RefSeq" id="WP_137090251.1">
    <property type="nucleotide sequence ID" value="NZ_CP028923.1"/>
</dbReference>
<feature type="transmembrane region" description="Helical" evidence="7">
    <location>
        <begin position="56"/>
        <end position="76"/>
    </location>
</feature>
<dbReference type="Pfam" id="PF00924">
    <property type="entry name" value="MS_channel_2nd"/>
    <property type="match status" value="1"/>
</dbReference>
<evidence type="ECO:0000256" key="3">
    <source>
        <dbReference type="ARBA" id="ARBA00022475"/>
    </source>
</evidence>